<sequence length="311" mass="34195">MNRSIFLKNSVLAAGAVLSGNAVLGSTAASCNSNATAVETTAPFNLNYAPHDGMFKNLAGNNFLDQIRFMYDQGFRAIEDNGMAARTPQEQEKIGNLLAKLGMQMGVFVVDKGGNGANTLTAGKQEHIDIFLKGCKQAVEVSKRCGGKLATVVPGDFQRNLPLDIQNANVITALRKGTEMLEPHGIVMVLEPLSDTPDLYLRNSAQTYMICKAVNSPSCKILYDMYHMQKNEGNLINNIKFTWDEIGYFQIGDNPGRNEPTTGEVNYKNIFKFLHKKGYKGILGMEHGNSQPGKEGEKKVIQAYRESDKFL</sequence>
<gene>
    <name evidence="4" type="ORF">ACFQZX_09830</name>
</gene>
<name>A0ABW3AUB0_9SPHI</name>
<keyword evidence="1 4" id="KW-0413">Isomerase</keyword>
<evidence type="ECO:0000313" key="4">
    <source>
        <dbReference type="EMBL" id="MFD0793919.1"/>
    </source>
</evidence>
<dbReference type="Gene3D" id="3.20.20.150">
    <property type="entry name" value="Divalent-metal-dependent TIM barrel enzymes"/>
    <property type="match status" value="1"/>
</dbReference>
<dbReference type="InterPro" id="IPR013022">
    <property type="entry name" value="Xyl_isomerase-like_TIM-brl"/>
</dbReference>
<keyword evidence="2" id="KW-0732">Signal</keyword>
<proteinExistence type="predicted"/>
<dbReference type="InterPro" id="IPR036237">
    <property type="entry name" value="Xyl_isomerase-like_sf"/>
</dbReference>
<accession>A0ABW3AUB0</accession>
<evidence type="ECO:0000256" key="1">
    <source>
        <dbReference type="ARBA" id="ARBA00023235"/>
    </source>
</evidence>
<keyword evidence="5" id="KW-1185">Reference proteome</keyword>
<dbReference type="EMBL" id="JBHTHZ010000005">
    <property type="protein sequence ID" value="MFD0793919.1"/>
    <property type="molecule type" value="Genomic_DNA"/>
</dbReference>
<dbReference type="PIRSF" id="PIRSF006241">
    <property type="entry name" value="HyI"/>
    <property type="match status" value="1"/>
</dbReference>
<feature type="domain" description="Xylose isomerase-like TIM barrel" evidence="3">
    <location>
        <begin position="72"/>
        <end position="303"/>
    </location>
</feature>
<feature type="signal peptide" evidence="2">
    <location>
        <begin position="1"/>
        <end position="24"/>
    </location>
</feature>
<reference evidence="5" key="1">
    <citation type="journal article" date="2019" name="Int. J. Syst. Evol. Microbiol.">
        <title>The Global Catalogue of Microorganisms (GCM) 10K type strain sequencing project: providing services to taxonomists for standard genome sequencing and annotation.</title>
        <authorList>
            <consortium name="The Broad Institute Genomics Platform"/>
            <consortium name="The Broad Institute Genome Sequencing Center for Infectious Disease"/>
            <person name="Wu L."/>
            <person name="Ma J."/>
        </authorList>
    </citation>
    <scope>NUCLEOTIDE SEQUENCE [LARGE SCALE GENOMIC DNA]</scope>
    <source>
        <strain evidence="5">CCUG 61484</strain>
    </source>
</reference>
<dbReference type="Pfam" id="PF01261">
    <property type="entry name" value="AP_endonuc_2"/>
    <property type="match status" value="1"/>
</dbReference>
<dbReference type="InterPro" id="IPR026040">
    <property type="entry name" value="HyI-like"/>
</dbReference>
<dbReference type="SUPFAM" id="SSF51658">
    <property type="entry name" value="Xylose isomerase-like"/>
    <property type="match status" value="1"/>
</dbReference>
<dbReference type="PANTHER" id="PTHR43489">
    <property type="entry name" value="ISOMERASE"/>
    <property type="match status" value="1"/>
</dbReference>
<dbReference type="InterPro" id="IPR050417">
    <property type="entry name" value="Sugar_Epim/Isomerase"/>
</dbReference>
<feature type="chain" id="PRO_5046675570" evidence="2">
    <location>
        <begin position="25"/>
        <end position="311"/>
    </location>
</feature>
<protein>
    <submittedName>
        <fullName evidence="4">Hydroxypyruvate isomerase family protein</fullName>
    </submittedName>
</protein>
<dbReference type="PROSITE" id="PS51257">
    <property type="entry name" value="PROKAR_LIPOPROTEIN"/>
    <property type="match status" value="1"/>
</dbReference>
<dbReference type="RefSeq" id="WP_377114442.1">
    <property type="nucleotide sequence ID" value="NZ_JBHTHZ010000005.1"/>
</dbReference>
<organism evidence="4 5">
    <name type="scientific">Mucilaginibacter litoreus</name>
    <dbReference type="NCBI Taxonomy" id="1048221"/>
    <lineage>
        <taxon>Bacteria</taxon>
        <taxon>Pseudomonadati</taxon>
        <taxon>Bacteroidota</taxon>
        <taxon>Sphingobacteriia</taxon>
        <taxon>Sphingobacteriales</taxon>
        <taxon>Sphingobacteriaceae</taxon>
        <taxon>Mucilaginibacter</taxon>
    </lineage>
</organism>
<evidence type="ECO:0000313" key="5">
    <source>
        <dbReference type="Proteomes" id="UP001597010"/>
    </source>
</evidence>
<evidence type="ECO:0000259" key="3">
    <source>
        <dbReference type="Pfam" id="PF01261"/>
    </source>
</evidence>
<comment type="caution">
    <text evidence="4">The sequence shown here is derived from an EMBL/GenBank/DDBJ whole genome shotgun (WGS) entry which is preliminary data.</text>
</comment>
<dbReference type="Proteomes" id="UP001597010">
    <property type="component" value="Unassembled WGS sequence"/>
</dbReference>
<evidence type="ECO:0000256" key="2">
    <source>
        <dbReference type="SAM" id="SignalP"/>
    </source>
</evidence>
<dbReference type="GO" id="GO:0016853">
    <property type="term" value="F:isomerase activity"/>
    <property type="evidence" value="ECO:0007669"/>
    <property type="project" value="UniProtKB-KW"/>
</dbReference>